<dbReference type="Proteomes" id="UP000002212">
    <property type="component" value="Chromosome"/>
</dbReference>
<evidence type="ECO:0000256" key="5">
    <source>
        <dbReference type="ARBA" id="ARBA00022989"/>
    </source>
</evidence>
<feature type="transmembrane region" description="Helical" evidence="7">
    <location>
        <begin position="339"/>
        <end position="363"/>
    </location>
</feature>
<dbReference type="RefSeq" id="WP_012690095.1">
    <property type="nucleotide sequence ID" value="NC_012522.1"/>
</dbReference>
<evidence type="ECO:0000256" key="1">
    <source>
        <dbReference type="ARBA" id="ARBA00004651"/>
    </source>
</evidence>
<dbReference type="AlphaFoldDB" id="C1B5L3"/>
<evidence type="ECO:0000256" key="7">
    <source>
        <dbReference type="SAM" id="Phobius"/>
    </source>
</evidence>
<dbReference type="OrthoDB" id="8953821at2"/>
<dbReference type="GO" id="GO:0005886">
    <property type="term" value="C:plasma membrane"/>
    <property type="evidence" value="ECO:0007669"/>
    <property type="project" value="UniProtKB-SubCell"/>
</dbReference>
<dbReference type="PATRIC" id="fig|632772.20.peg.3021"/>
<feature type="transmembrane region" description="Helical" evidence="7">
    <location>
        <begin position="314"/>
        <end position="333"/>
    </location>
</feature>
<protein>
    <submittedName>
        <fullName evidence="9">Putative MFS transporter</fullName>
    </submittedName>
</protein>
<feature type="transmembrane region" description="Helical" evidence="7">
    <location>
        <begin position="160"/>
        <end position="180"/>
    </location>
</feature>
<feature type="transmembrane region" description="Helical" evidence="7">
    <location>
        <begin position="20"/>
        <end position="41"/>
    </location>
</feature>
<feature type="transmembrane region" description="Helical" evidence="7">
    <location>
        <begin position="409"/>
        <end position="428"/>
    </location>
</feature>
<organism evidence="9 10">
    <name type="scientific">Rhodococcus opacus (strain B4)</name>
    <dbReference type="NCBI Taxonomy" id="632772"/>
    <lineage>
        <taxon>Bacteria</taxon>
        <taxon>Bacillati</taxon>
        <taxon>Actinomycetota</taxon>
        <taxon>Actinomycetes</taxon>
        <taxon>Mycobacteriales</taxon>
        <taxon>Nocardiaceae</taxon>
        <taxon>Rhodococcus</taxon>
    </lineage>
</organism>
<name>C1B5L3_RHOOB</name>
<feature type="transmembrane region" description="Helical" evidence="7">
    <location>
        <begin position="245"/>
        <end position="263"/>
    </location>
</feature>
<dbReference type="InterPro" id="IPR011701">
    <property type="entry name" value="MFS"/>
</dbReference>
<dbReference type="STRING" id="632772.ROP_28920"/>
<evidence type="ECO:0000259" key="8">
    <source>
        <dbReference type="PROSITE" id="PS50850"/>
    </source>
</evidence>
<feature type="transmembrane region" description="Helical" evidence="7">
    <location>
        <begin position="123"/>
        <end position="148"/>
    </location>
</feature>
<dbReference type="EMBL" id="AP011115">
    <property type="protein sequence ID" value="BAH51139.1"/>
    <property type="molecule type" value="Genomic_DNA"/>
</dbReference>
<dbReference type="HOGENOM" id="CLU_001265_39_5_11"/>
<dbReference type="PROSITE" id="PS50850">
    <property type="entry name" value="MFS"/>
    <property type="match status" value="1"/>
</dbReference>
<evidence type="ECO:0000256" key="3">
    <source>
        <dbReference type="ARBA" id="ARBA00022475"/>
    </source>
</evidence>
<dbReference type="CDD" id="cd17369">
    <property type="entry name" value="MFS_ShiA_like"/>
    <property type="match status" value="1"/>
</dbReference>
<feature type="transmembrane region" description="Helical" evidence="7">
    <location>
        <begin position="96"/>
        <end position="117"/>
    </location>
</feature>
<dbReference type="PANTHER" id="PTHR43045:SF1">
    <property type="entry name" value="SHIKIMATE TRANSPORTER"/>
    <property type="match status" value="1"/>
</dbReference>
<dbReference type="Pfam" id="PF07690">
    <property type="entry name" value="MFS_1"/>
    <property type="match status" value="1"/>
</dbReference>
<keyword evidence="5 7" id="KW-1133">Transmembrane helix</keyword>
<sequence length="456" mass="47876">MPQPGDAPGQAIPPTPMKRIGPAVVIGTALEWFDFFLYSSMAALVFGQVFFPSGNSAGSTLAAFATFAVGFLARPLGGVVFGIMGDKIGRKTVLSLSLLIMGGASGLIGLLPSYATIGVAAPVLLVILRVIQGFGAGAEFGSAIAVSYEHAGAKTRGRYTSLPALGVQIGLLAASLSVTAVTSFGDEFLYSWGWRIPFIASFVLVGVGYWIRRNMPETPEFERVAAARPQRRSRKIFGDLLRSDWRGLLVVAAVYAGYAAISYTFKTFSLSYLSEFQDVPANVGSFGVALASAVAIAVVPLVGRLCDRVDIRRIMLFAAVSVLLIAFPMFWVLDTGKPVFVWAILILGTGILAPIMIVASSPFMAQQFPTDVRASGLGAGREVSGAIAGGLAPLAALTIVTLSPGHATWGVSLLLMGCALLVVVGVLFDQKNRVLLRSSGTNSSPESSTETASERV</sequence>
<evidence type="ECO:0000256" key="6">
    <source>
        <dbReference type="ARBA" id="ARBA00023136"/>
    </source>
</evidence>
<accession>C1B5L3</accession>
<evidence type="ECO:0000256" key="4">
    <source>
        <dbReference type="ARBA" id="ARBA00022692"/>
    </source>
</evidence>
<feature type="transmembrane region" description="Helical" evidence="7">
    <location>
        <begin position="61"/>
        <end position="84"/>
    </location>
</feature>
<feature type="transmembrane region" description="Helical" evidence="7">
    <location>
        <begin position="283"/>
        <end position="302"/>
    </location>
</feature>
<evidence type="ECO:0000313" key="9">
    <source>
        <dbReference type="EMBL" id="BAH51139.1"/>
    </source>
</evidence>
<proteinExistence type="predicted"/>
<comment type="subcellular location">
    <subcellularLocation>
        <location evidence="1">Cell membrane</location>
        <topology evidence="1">Multi-pass membrane protein</topology>
    </subcellularLocation>
</comment>
<feature type="transmembrane region" description="Helical" evidence="7">
    <location>
        <begin position="383"/>
        <end position="403"/>
    </location>
</feature>
<dbReference type="InterPro" id="IPR020846">
    <property type="entry name" value="MFS_dom"/>
</dbReference>
<feature type="transmembrane region" description="Helical" evidence="7">
    <location>
        <begin position="192"/>
        <end position="211"/>
    </location>
</feature>
<dbReference type="InterPro" id="IPR036259">
    <property type="entry name" value="MFS_trans_sf"/>
</dbReference>
<reference evidence="9 10" key="1">
    <citation type="submission" date="2009-03" db="EMBL/GenBank/DDBJ databases">
        <title>Comparison of the complete genome sequences of Rhodococcus erythropolis PR4 and Rhodococcus opacus B4.</title>
        <authorList>
            <person name="Takarada H."/>
            <person name="Sekine M."/>
            <person name="Hosoyama A."/>
            <person name="Yamada R."/>
            <person name="Fujisawa T."/>
            <person name="Omata S."/>
            <person name="Shimizu A."/>
            <person name="Tsukatani N."/>
            <person name="Tanikawa S."/>
            <person name="Fujita N."/>
            <person name="Harayama S."/>
        </authorList>
    </citation>
    <scope>NUCLEOTIDE SEQUENCE [LARGE SCALE GENOMIC DNA]</scope>
    <source>
        <strain evidence="9 10">B4</strain>
    </source>
</reference>
<gene>
    <name evidence="9" type="ordered locus">ROP_28920</name>
</gene>
<evidence type="ECO:0000256" key="2">
    <source>
        <dbReference type="ARBA" id="ARBA00022448"/>
    </source>
</evidence>
<keyword evidence="2" id="KW-0813">Transport</keyword>
<dbReference type="GO" id="GO:0022857">
    <property type="term" value="F:transmembrane transporter activity"/>
    <property type="evidence" value="ECO:0007669"/>
    <property type="project" value="InterPro"/>
</dbReference>
<feature type="domain" description="Major facilitator superfamily (MFS) profile" evidence="8">
    <location>
        <begin position="20"/>
        <end position="434"/>
    </location>
</feature>
<dbReference type="PANTHER" id="PTHR43045">
    <property type="entry name" value="SHIKIMATE TRANSPORTER"/>
    <property type="match status" value="1"/>
</dbReference>
<keyword evidence="4 7" id="KW-0812">Transmembrane</keyword>
<keyword evidence="3" id="KW-1003">Cell membrane</keyword>
<dbReference type="SUPFAM" id="SSF103473">
    <property type="entry name" value="MFS general substrate transporter"/>
    <property type="match status" value="1"/>
</dbReference>
<dbReference type="KEGG" id="rop:ROP_28920"/>
<evidence type="ECO:0000313" key="10">
    <source>
        <dbReference type="Proteomes" id="UP000002212"/>
    </source>
</evidence>
<dbReference type="Gene3D" id="1.20.1250.20">
    <property type="entry name" value="MFS general substrate transporter like domains"/>
    <property type="match status" value="2"/>
</dbReference>
<keyword evidence="6 7" id="KW-0472">Membrane</keyword>